<evidence type="ECO:0000313" key="3">
    <source>
        <dbReference type="EnsemblFungi" id="CEF72875"/>
    </source>
</evidence>
<dbReference type="EMBL" id="HG970332">
    <property type="protein sequence ID" value="CEF72875.1"/>
    <property type="molecule type" value="Genomic_DNA"/>
</dbReference>
<dbReference type="EnsemblFungi" id="CEF72875">
    <property type="protein sequence ID" value="CEF72875"/>
    <property type="gene ID" value="FGRRES_20020"/>
</dbReference>
<dbReference type="Proteomes" id="UP000070720">
    <property type="component" value="Chromosome 1"/>
</dbReference>
<feature type="chain" id="PRO_5010027105" evidence="1">
    <location>
        <begin position="28"/>
        <end position="88"/>
    </location>
</feature>
<dbReference type="VEuPathDB" id="FungiDB:FGRAMPH1_01G02149"/>
<proteinExistence type="predicted"/>
<evidence type="ECO:0000256" key="1">
    <source>
        <dbReference type="SAM" id="SignalP"/>
    </source>
</evidence>
<accession>A0A0E0RNQ0</accession>
<name>A0A0E0RNQ0_GIBZE</name>
<sequence>MAIRASIRVYSSGVVLLISLPFLFCEARQCIARYPEPYGDCISLNYRYHPPQPFLCTRSRYNDTVLRRHTGIDKHSARIVKEEASYIN</sequence>
<dbReference type="InParanoid" id="A0A0E0RNQ0"/>
<feature type="signal peptide" evidence="1">
    <location>
        <begin position="1"/>
        <end position="27"/>
    </location>
</feature>
<reference evidence="3" key="5">
    <citation type="submission" date="2017-01" db="UniProtKB">
        <authorList>
            <consortium name="EnsemblFungi"/>
        </authorList>
    </citation>
    <scope>IDENTIFICATION</scope>
    <source>
        <strain evidence="3">PH-1 / ATCC MYA-4620 / FGSC 9075 / NRRL 31084</strain>
    </source>
</reference>
<gene>
    <name evidence="2" type="ORF">FGRAMPH1_01T02149</name>
</gene>
<reference evidence="3 4" key="2">
    <citation type="journal article" date="2010" name="Nature">
        <title>Comparative genomics reveals mobile pathogenicity chromosomes in Fusarium.</title>
        <authorList>
            <person name="Ma L.J."/>
            <person name="van der Does H.C."/>
            <person name="Borkovich K.A."/>
            <person name="Coleman J.J."/>
            <person name="Daboussi M.J."/>
            <person name="Di Pietro A."/>
            <person name="Dufresne M."/>
            <person name="Freitag M."/>
            <person name="Grabherr M."/>
            <person name="Henrissat B."/>
            <person name="Houterman P.M."/>
            <person name="Kang S."/>
            <person name="Shim W.B."/>
            <person name="Woloshuk C."/>
            <person name="Xie X."/>
            <person name="Xu J.R."/>
            <person name="Antoniw J."/>
            <person name="Baker S.E."/>
            <person name="Bluhm B.H."/>
            <person name="Breakspear A."/>
            <person name="Brown D.W."/>
            <person name="Butchko R.A."/>
            <person name="Chapman S."/>
            <person name="Coulson R."/>
            <person name="Coutinho P.M."/>
            <person name="Danchin E.G."/>
            <person name="Diener A."/>
            <person name="Gale L.R."/>
            <person name="Gardiner D.M."/>
            <person name="Goff S."/>
            <person name="Hammond-Kosack K.E."/>
            <person name="Hilburn K."/>
            <person name="Hua-Van A."/>
            <person name="Jonkers W."/>
            <person name="Kazan K."/>
            <person name="Kodira C.D."/>
            <person name="Koehrsen M."/>
            <person name="Kumar L."/>
            <person name="Lee Y.H."/>
            <person name="Li L."/>
            <person name="Manners J.M."/>
            <person name="Miranda-Saavedra D."/>
            <person name="Mukherjee M."/>
            <person name="Park G."/>
            <person name="Park J."/>
            <person name="Park S.Y."/>
            <person name="Proctor R.H."/>
            <person name="Regev A."/>
            <person name="Ruiz-Roldan M.C."/>
            <person name="Sain D."/>
            <person name="Sakthikumar S."/>
            <person name="Sykes S."/>
            <person name="Schwartz D.C."/>
            <person name="Turgeon B.G."/>
            <person name="Wapinski I."/>
            <person name="Yoder O."/>
            <person name="Young S."/>
            <person name="Zeng Q."/>
            <person name="Zhou S."/>
            <person name="Galagan J."/>
            <person name="Cuomo C.A."/>
            <person name="Kistler H.C."/>
            <person name="Rep M."/>
        </authorList>
    </citation>
    <scope>GENOME REANNOTATION</scope>
    <source>
        <strain evidence="4">ATCC MYA-4620 / CBS 123657 / FGSC 9075 / NRRL 31084 / PH-1</strain>
        <strain evidence="3">PH-1 / ATCC MYA-4620 / FGSC 9075 / NRRL 31084</strain>
    </source>
</reference>
<protein>
    <submittedName>
        <fullName evidence="2">Chromosome 1, complete genome</fullName>
    </submittedName>
</protein>
<reference evidence="3 4" key="1">
    <citation type="journal article" date="2007" name="Science">
        <title>The Fusarium graminearum genome reveals a link between localized polymorphism and pathogen specialization.</title>
        <authorList>
            <person name="Cuomo C.A."/>
            <person name="Gueldener U."/>
            <person name="Xu J.-R."/>
            <person name="Trail F."/>
            <person name="Turgeon B.G."/>
            <person name="Di Pietro A."/>
            <person name="Walton J.D."/>
            <person name="Ma L.-J."/>
            <person name="Baker S.E."/>
            <person name="Rep M."/>
            <person name="Adam G."/>
            <person name="Antoniw J."/>
            <person name="Baldwin T."/>
            <person name="Calvo S.E."/>
            <person name="Chang Y.-L."/>
            <person name="DeCaprio D."/>
            <person name="Gale L.R."/>
            <person name="Gnerre S."/>
            <person name="Goswami R.S."/>
            <person name="Hammond-Kosack K."/>
            <person name="Harris L.J."/>
            <person name="Hilburn K."/>
            <person name="Kennell J.C."/>
            <person name="Kroken S."/>
            <person name="Magnuson J.K."/>
            <person name="Mannhaupt G."/>
            <person name="Mauceli E.W."/>
            <person name="Mewes H.-W."/>
            <person name="Mitterbauer R."/>
            <person name="Muehlbauer G."/>
            <person name="Muensterkoetter M."/>
            <person name="Nelson D."/>
            <person name="O'Donnell K."/>
            <person name="Ouellet T."/>
            <person name="Qi W."/>
            <person name="Quesneville H."/>
            <person name="Roncero M.I.G."/>
            <person name="Seong K.-Y."/>
            <person name="Tetko I.V."/>
            <person name="Urban M."/>
            <person name="Waalwijk C."/>
            <person name="Ward T.J."/>
            <person name="Yao J."/>
            <person name="Birren B.W."/>
            <person name="Kistler H.C."/>
        </authorList>
    </citation>
    <scope>NUCLEOTIDE SEQUENCE [LARGE SCALE GENOMIC DNA]</scope>
    <source>
        <strain evidence="4">ATCC MYA-4620 / CBS 123657 / FGSC 9075 / NRRL 31084 / PH-1</strain>
        <strain evidence="3">PH-1 / ATCC MYA-4620 / FGSC 9075 / NRRL 31084</strain>
    </source>
</reference>
<keyword evidence="1" id="KW-0732">Signal</keyword>
<reference evidence="2 4" key="4">
    <citation type="journal article" date="2015" name="BMC Genomics">
        <title>The completed genome sequence of the pathogenic ascomycete fungus Fusarium graminearum.</title>
        <authorList>
            <person name="King R."/>
            <person name="Urban M."/>
            <person name="Hammond-Kosack M.C."/>
            <person name="Hassani-Pak K."/>
            <person name="Hammond-Kosack K.E."/>
        </authorList>
    </citation>
    <scope>NUCLEOTIDE SEQUENCE [LARGE SCALE GENOMIC DNA]</scope>
    <source>
        <strain evidence="4">ATCC MYA-4620 / CBS 123657 / FGSC 9075 / NRRL 31084 / PH-1</strain>
        <strain evidence="2">PH-1</strain>
    </source>
</reference>
<keyword evidence="4" id="KW-1185">Reference proteome</keyword>
<evidence type="ECO:0000313" key="2">
    <source>
        <dbReference type="EMBL" id="CEF72875.1"/>
    </source>
</evidence>
<dbReference type="AlphaFoldDB" id="A0A0E0RNQ0"/>
<organism evidence="3">
    <name type="scientific">Gibberella zeae (strain ATCC MYA-4620 / CBS 123657 / FGSC 9075 / NRRL 31084 / PH-1)</name>
    <name type="common">Wheat head blight fungus</name>
    <name type="synonym">Fusarium graminearum</name>
    <dbReference type="NCBI Taxonomy" id="229533"/>
    <lineage>
        <taxon>Eukaryota</taxon>
        <taxon>Fungi</taxon>
        <taxon>Dikarya</taxon>
        <taxon>Ascomycota</taxon>
        <taxon>Pezizomycotina</taxon>
        <taxon>Sordariomycetes</taxon>
        <taxon>Hypocreomycetidae</taxon>
        <taxon>Hypocreales</taxon>
        <taxon>Nectriaceae</taxon>
        <taxon>Fusarium</taxon>
    </lineage>
</organism>
<evidence type="ECO:0000313" key="4">
    <source>
        <dbReference type="Proteomes" id="UP000070720"/>
    </source>
</evidence>
<reference key="3">
    <citation type="submission" date="2014-02" db="EMBL/GenBank/DDBJ databases">
        <title>A revised Fusarium graminearum genomic reference sequence using whole shotgun re-sequencing.</title>
        <authorList>
            <person name="King R."/>
            <person name="Urban M."/>
            <person name="Hassani-Pak K."/>
            <person name="Hammond-Kosack K."/>
        </authorList>
    </citation>
    <scope>NUCLEOTIDE SEQUENCE</scope>
    <source>
        <strain>PH-1</strain>
    </source>
</reference>